<organism evidence="2 3">
    <name type="scientific">Colocasia esculenta</name>
    <name type="common">Wild taro</name>
    <name type="synonym">Arum esculentum</name>
    <dbReference type="NCBI Taxonomy" id="4460"/>
    <lineage>
        <taxon>Eukaryota</taxon>
        <taxon>Viridiplantae</taxon>
        <taxon>Streptophyta</taxon>
        <taxon>Embryophyta</taxon>
        <taxon>Tracheophyta</taxon>
        <taxon>Spermatophyta</taxon>
        <taxon>Magnoliopsida</taxon>
        <taxon>Liliopsida</taxon>
        <taxon>Araceae</taxon>
        <taxon>Aroideae</taxon>
        <taxon>Colocasieae</taxon>
        <taxon>Colocasia</taxon>
    </lineage>
</organism>
<protein>
    <recommendedName>
        <fullName evidence="1">F-box domain-containing protein</fullName>
    </recommendedName>
</protein>
<dbReference type="Pfam" id="PF23622">
    <property type="entry name" value="LRR_At1g61320_AtMIF1"/>
    <property type="match status" value="1"/>
</dbReference>
<dbReference type="SUPFAM" id="SSF81383">
    <property type="entry name" value="F-box domain"/>
    <property type="match status" value="1"/>
</dbReference>
<feature type="domain" description="F-box" evidence="1">
    <location>
        <begin position="15"/>
        <end position="51"/>
    </location>
</feature>
<dbReference type="EMBL" id="NMUH01003995">
    <property type="protein sequence ID" value="MQM07942.1"/>
    <property type="molecule type" value="Genomic_DNA"/>
</dbReference>
<name>A0A843WCR2_COLES</name>
<keyword evidence="3" id="KW-1185">Reference proteome</keyword>
<dbReference type="PROSITE" id="PS50181">
    <property type="entry name" value="FBOX"/>
    <property type="match status" value="1"/>
</dbReference>
<gene>
    <name evidence="2" type="ORF">Taro_040791</name>
</gene>
<dbReference type="OrthoDB" id="603691at2759"/>
<comment type="caution">
    <text evidence="2">The sequence shown here is derived from an EMBL/GenBank/DDBJ whole genome shotgun (WGS) entry which is preliminary data.</text>
</comment>
<dbReference type="Gene3D" id="1.20.1280.50">
    <property type="match status" value="1"/>
</dbReference>
<dbReference type="PANTHER" id="PTHR31900">
    <property type="entry name" value="F-BOX/RNI SUPERFAMILY PROTEIN-RELATED"/>
    <property type="match status" value="1"/>
</dbReference>
<dbReference type="InterPro" id="IPR036047">
    <property type="entry name" value="F-box-like_dom_sf"/>
</dbReference>
<sequence>MASPSSTSPSPVQGEDRFGALPESILLLILSFLPTLDAVRTSILSARWRTLWTAIGGLDLDEGSNFFSSTGKRKRWSKSKSSDFLFFTGTRTTGVKRKRKSKDFVDFVGKVLSFHHTPTLHKLRLHCCSQNCPLQDWVRTAVSRGVQMLDLRLPRHPNPDGKAGLLPSLLFTSQSLVDLRLDLGGSALLLPGTLALVGLRRMRLCRVKFYDDHLTRALFSSSTALKSLALEDCDYQKLARLEISCSSLQELAIDSSLKEDGLGSCEVKIAAPHLTSFVYRATLAQAYVVERLARVEYVKIQFQRFGALEGSYHHSILDRTSSLFCSLSSARNLDICPVCVKALRFRRTNDGLCVIPFCNLNVLGTAVKHLNYSALRVVLWILLLNPHLRALVVEVRDMSALPSSAGKEDFLLELVAYCFKLRLGVVEKVEIRYSASTFRSREAVRYTTETVLELVKALLGNQARLRKLILGSRLFCDSFSSNRADAVMEKVLSFPKRTSELAVAFI</sequence>
<accession>A0A843WCR2</accession>
<evidence type="ECO:0000259" key="1">
    <source>
        <dbReference type="PROSITE" id="PS50181"/>
    </source>
</evidence>
<dbReference type="InterPro" id="IPR055357">
    <property type="entry name" value="LRR_At1g61320_AtMIF1"/>
</dbReference>
<proteinExistence type="predicted"/>
<evidence type="ECO:0000313" key="3">
    <source>
        <dbReference type="Proteomes" id="UP000652761"/>
    </source>
</evidence>
<dbReference type="InterPro" id="IPR050232">
    <property type="entry name" value="FBL13/AtMIF1-like"/>
</dbReference>
<dbReference type="Pfam" id="PF00646">
    <property type="entry name" value="F-box"/>
    <property type="match status" value="1"/>
</dbReference>
<dbReference type="InterPro" id="IPR001810">
    <property type="entry name" value="F-box_dom"/>
</dbReference>
<dbReference type="PANTHER" id="PTHR31900:SF27">
    <property type="entry name" value="FBD DOMAIN-CONTAINING PROTEIN"/>
    <property type="match status" value="1"/>
</dbReference>
<evidence type="ECO:0000313" key="2">
    <source>
        <dbReference type="EMBL" id="MQM07942.1"/>
    </source>
</evidence>
<dbReference type="Proteomes" id="UP000652761">
    <property type="component" value="Unassembled WGS sequence"/>
</dbReference>
<dbReference type="AlphaFoldDB" id="A0A843WCR2"/>
<reference evidence="2" key="1">
    <citation type="submission" date="2017-07" db="EMBL/GenBank/DDBJ databases">
        <title>Taro Niue Genome Assembly and Annotation.</title>
        <authorList>
            <person name="Atibalentja N."/>
            <person name="Keating K."/>
            <person name="Fields C.J."/>
        </authorList>
    </citation>
    <scope>NUCLEOTIDE SEQUENCE</scope>
    <source>
        <strain evidence="2">Niue_2</strain>
        <tissue evidence="2">Leaf</tissue>
    </source>
</reference>